<keyword evidence="4" id="KW-1185">Reference proteome</keyword>
<name>A0A0C3PKR6_PHLG1</name>
<dbReference type="Proteomes" id="UP000053257">
    <property type="component" value="Unassembled WGS sequence"/>
</dbReference>
<evidence type="ECO:0000259" key="2">
    <source>
        <dbReference type="PROSITE" id="PS50011"/>
    </source>
</evidence>
<evidence type="ECO:0000256" key="1">
    <source>
        <dbReference type="SAM" id="MobiDB-lite"/>
    </source>
</evidence>
<dbReference type="InterPro" id="IPR000719">
    <property type="entry name" value="Prot_kinase_dom"/>
</dbReference>
<gene>
    <name evidence="3" type="ORF">PHLGIDRAFT_127925</name>
</gene>
<dbReference type="EMBL" id="KN840506">
    <property type="protein sequence ID" value="KIP06968.1"/>
    <property type="molecule type" value="Genomic_DNA"/>
</dbReference>
<dbReference type="HOGENOM" id="CLU_850236_0_0_1"/>
<dbReference type="OrthoDB" id="2804159at2759"/>
<feature type="region of interest" description="Disordered" evidence="1">
    <location>
        <begin position="276"/>
        <end position="327"/>
    </location>
</feature>
<evidence type="ECO:0000313" key="4">
    <source>
        <dbReference type="Proteomes" id="UP000053257"/>
    </source>
</evidence>
<feature type="domain" description="Protein kinase" evidence="2">
    <location>
        <begin position="1"/>
        <end position="205"/>
    </location>
</feature>
<dbReference type="PROSITE" id="PS50011">
    <property type="entry name" value="PROTEIN_KINASE_DOM"/>
    <property type="match status" value="1"/>
</dbReference>
<dbReference type="InterPro" id="IPR011009">
    <property type="entry name" value="Kinase-like_dom_sf"/>
</dbReference>
<proteinExistence type="predicted"/>
<dbReference type="AlphaFoldDB" id="A0A0C3PKR6"/>
<accession>A0A0C3PKR6</accession>
<dbReference type="Pfam" id="PF17667">
    <property type="entry name" value="Pkinase_fungal"/>
    <property type="match status" value="1"/>
</dbReference>
<feature type="compositionally biased region" description="Acidic residues" evidence="1">
    <location>
        <begin position="289"/>
        <end position="305"/>
    </location>
</feature>
<evidence type="ECO:0000313" key="3">
    <source>
        <dbReference type="EMBL" id="KIP06968.1"/>
    </source>
</evidence>
<feature type="compositionally biased region" description="Basic and acidic residues" evidence="1">
    <location>
        <begin position="307"/>
        <end position="318"/>
    </location>
</feature>
<dbReference type="GO" id="GO:0005524">
    <property type="term" value="F:ATP binding"/>
    <property type="evidence" value="ECO:0007669"/>
    <property type="project" value="InterPro"/>
</dbReference>
<reference evidence="3 4" key="1">
    <citation type="journal article" date="2014" name="PLoS Genet.">
        <title>Analysis of the Phlebiopsis gigantea genome, transcriptome and secretome provides insight into its pioneer colonization strategies of wood.</title>
        <authorList>
            <person name="Hori C."/>
            <person name="Ishida T."/>
            <person name="Igarashi K."/>
            <person name="Samejima M."/>
            <person name="Suzuki H."/>
            <person name="Master E."/>
            <person name="Ferreira P."/>
            <person name="Ruiz-Duenas F.J."/>
            <person name="Held B."/>
            <person name="Canessa P."/>
            <person name="Larrondo L.F."/>
            <person name="Schmoll M."/>
            <person name="Druzhinina I.S."/>
            <person name="Kubicek C.P."/>
            <person name="Gaskell J.A."/>
            <person name="Kersten P."/>
            <person name="St John F."/>
            <person name="Glasner J."/>
            <person name="Sabat G."/>
            <person name="Splinter BonDurant S."/>
            <person name="Syed K."/>
            <person name="Yadav J."/>
            <person name="Mgbeahuruike A.C."/>
            <person name="Kovalchuk A."/>
            <person name="Asiegbu F.O."/>
            <person name="Lackner G."/>
            <person name="Hoffmeister D."/>
            <person name="Rencoret J."/>
            <person name="Gutierrez A."/>
            <person name="Sun H."/>
            <person name="Lindquist E."/>
            <person name="Barry K."/>
            <person name="Riley R."/>
            <person name="Grigoriev I.V."/>
            <person name="Henrissat B."/>
            <person name="Kues U."/>
            <person name="Berka R.M."/>
            <person name="Martinez A.T."/>
            <person name="Covert S.F."/>
            <person name="Blanchette R.A."/>
            <person name="Cullen D."/>
        </authorList>
    </citation>
    <scope>NUCLEOTIDE SEQUENCE [LARGE SCALE GENOMIC DNA]</scope>
    <source>
        <strain evidence="3 4">11061_1 CR5-6</strain>
    </source>
</reference>
<protein>
    <recommendedName>
        <fullName evidence="2">Protein kinase domain-containing protein</fullName>
    </recommendedName>
</protein>
<sequence>MMHKSGWVHRDISAGNILIMVLGRNRVKVKLADLEYAKKCENGPSPTVHEVRTGTQDFMAVEVHAQAYKYLPKSKRVNQDPFGPTDQVIQDIAEGIVPHGAGVVILPPELVEELVFTYNPLHDLESVWWVMAFLLINKDAQIVLWDPKERLLPELSETSTARSIRLSKQASFANSLFLHGGERGSLMDIGYEFEKKIAKHLHPALRVLGEPLNDIRIELIEAYTAAEVDVRAIDHRASQTVLAKLITSLARAVTLSSTILFSIKVPSSIARSLANDASLKVTKRKPSDDTDEEGEDGQDGEDACDASEARGGDSDSRSDRKRAKKGQ</sequence>
<dbReference type="Gene3D" id="1.10.510.10">
    <property type="entry name" value="Transferase(Phosphotransferase) domain 1"/>
    <property type="match status" value="1"/>
</dbReference>
<organism evidence="3 4">
    <name type="scientific">Phlebiopsis gigantea (strain 11061_1 CR5-6)</name>
    <name type="common">White-rot fungus</name>
    <name type="synonym">Peniophora gigantea</name>
    <dbReference type="NCBI Taxonomy" id="745531"/>
    <lineage>
        <taxon>Eukaryota</taxon>
        <taxon>Fungi</taxon>
        <taxon>Dikarya</taxon>
        <taxon>Basidiomycota</taxon>
        <taxon>Agaricomycotina</taxon>
        <taxon>Agaricomycetes</taxon>
        <taxon>Polyporales</taxon>
        <taxon>Phanerochaetaceae</taxon>
        <taxon>Phlebiopsis</taxon>
    </lineage>
</organism>
<dbReference type="InterPro" id="IPR040976">
    <property type="entry name" value="Pkinase_fungal"/>
</dbReference>
<dbReference type="GO" id="GO:0004672">
    <property type="term" value="F:protein kinase activity"/>
    <property type="evidence" value="ECO:0007669"/>
    <property type="project" value="InterPro"/>
</dbReference>
<dbReference type="SUPFAM" id="SSF56112">
    <property type="entry name" value="Protein kinase-like (PK-like)"/>
    <property type="match status" value="1"/>
</dbReference>